<proteinExistence type="predicted"/>
<dbReference type="AlphaFoldDB" id="A0A3D9C3R0"/>
<reference evidence="2" key="1">
    <citation type="submission" date="2018-06" db="EMBL/GenBank/DDBJ databases">
        <authorList>
            <person name="Lum Nde A."/>
            <person name="Hugo C."/>
        </authorList>
    </citation>
    <scope>NUCLEOTIDE SEQUENCE [LARGE SCALE GENOMIC DNA]</scope>
    <source>
        <strain evidence="2">1_F178</strain>
    </source>
</reference>
<dbReference type="RefSeq" id="WP_115972665.1">
    <property type="nucleotide sequence ID" value="NZ_QNVT01000024.1"/>
</dbReference>
<sequence length="70" mass="8122">MKNISAIMAAKDFNINETYLESDYYLCKCVRKGKVFTADFGTEYQEIHFEVSTRTGRYIGIEIKKISTIK</sequence>
<dbReference type="Proteomes" id="UP000256686">
    <property type="component" value="Unassembled WGS sequence"/>
</dbReference>
<comment type="caution">
    <text evidence="1">The sequence shown here is derived from an EMBL/GenBank/DDBJ whole genome shotgun (WGS) entry which is preliminary data.</text>
</comment>
<protein>
    <submittedName>
        <fullName evidence="1">Uncharacterized protein</fullName>
    </submittedName>
</protein>
<keyword evidence="2" id="KW-1185">Reference proteome</keyword>
<accession>A0A3D9C3R0</accession>
<dbReference type="EMBL" id="QNVT01000024">
    <property type="protein sequence ID" value="REC60503.1"/>
    <property type="molecule type" value="Genomic_DNA"/>
</dbReference>
<evidence type="ECO:0000313" key="2">
    <source>
        <dbReference type="Proteomes" id="UP000256686"/>
    </source>
</evidence>
<name>A0A3D9C3R0_9FLAO</name>
<evidence type="ECO:0000313" key="1">
    <source>
        <dbReference type="EMBL" id="REC60503.1"/>
    </source>
</evidence>
<organism evidence="1 2">
    <name type="scientific">Chryseobacterium pennae</name>
    <dbReference type="NCBI Taxonomy" id="2258962"/>
    <lineage>
        <taxon>Bacteria</taxon>
        <taxon>Pseudomonadati</taxon>
        <taxon>Bacteroidota</taxon>
        <taxon>Flavobacteriia</taxon>
        <taxon>Flavobacteriales</taxon>
        <taxon>Weeksellaceae</taxon>
        <taxon>Chryseobacterium group</taxon>
        <taxon>Chryseobacterium</taxon>
    </lineage>
</organism>
<gene>
    <name evidence="1" type="ORF">DRF65_20795</name>
</gene>